<gene>
    <name evidence="1" type="ORF">SAMN05216381_3620</name>
</gene>
<dbReference type="EMBL" id="FNBM01000009">
    <property type="protein sequence ID" value="SDG29620.1"/>
    <property type="molecule type" value="Genomic_DNA"/>
</dbReference>
<dbReference type="AlphaFoldDB" id="A0A1G7T4S8"/>
<dbReference type="Proteomes" id="UP000243378">
    <property type="component" value="Unassembled WGS sequence"/>
</dbReference>
<evidence type="ECO:0000313" key="1">
    <source>
        <dbReference type="EMBL" id="SDG29620.1"/>
    </source>
</evidence>
<reference evidence="1 2" key="1">
    <citation type="submission" date="2016-10" db="EMBL/GenBank/DDBJ databases">
        <authorList>
            <person name="de Groot N.N."/>
        </authorList>
    </citation>
    <scope>NUCLEOTIDE SEQUENCE [LARGE SCALE GENOMIC DNA]</scope>
    <source>
        <strain evidence="1 2">LMG 25475</strain>
    </source>
</reference>
<name>A0A1G7T4S8_9GAMM</name>
<protein>
    <submittedName>
        <fullName evidence="1">Uncharacterized protein</fullName>
    </submittedName>
</protein>
<organism evidence="1 2">
    <name type="scientific">Phytopseudomonas seleniipraecipitans</name>
    <dbReference type="NCBI Taxonomy" id="640205"/>
    <lineage>
        <taxon>Bacteria</taxon>
        <taxon>Pseudomonadati</taxon>
        <taxon>Pseudomonadota</taxon>
        <taxon>Gammaproteobacteria</taxon>
        <taxon>Pseudomonadales</taxon>
        <taxon>Pseudomonadaceae</taxon>
        <taxon>Phytopseudomonas</taxon>
    </lineage>
</organism>
<accession>A0A1G7T4S8</accession>
<sequence length="105" mass="11487">MRATRSEKSFSGPADALLMAEGLVDPFHVVLGGIRGTDQVIPDLGVFVSTDGLALDYRMGPEWGKAEIESFLELLRKLHSLGGTISSPWWGEDGERDFHAALKRC</sequence>
<proteinExistence type="predicted"/>
<evidence type="ECO:0000313" key="2">
    <source>
        <dbReference type="Proteomes" id="UP000243378"/>
    </source>
</evidence>